<evidence type="ECO:0000256" key="1">
    <source>
        <dbReference type="SAM" id="MobiDB-lite"/>
    </source>
</evidence>
<sequence length="57" mass="5788">MAHVNEQRPEDQGGLQKEGGYASPSRPITQADLPTVPAGPAQGAPSTPSTSTPSSDD</sequence>
<evidence type="ECO:0000313" key="3">
    <source>
        <dbReference type="Proteomes" id="UP000182740"/>
    </source>
</evidence>
<proteinExistence type="predicted"/>
<feature type="compositionally biased region" description="Low complexity" evidence="1">
    <location>
        <begin position="45"/>
        <end position="57"/>
    </location>
</feature>
<accession>A0A1K1LM38</accession>
<feature type="region of interest" description="Disordered" evidence="1">
    <location>
        <begin position="1"/>
        <end position="57"/>
    </location>
</feature>
<dbReference type="Proteomes" id="UP000182740">
    <property type="component" value="Unassembled WGS sequence"/>
</dbReference>
<dbReference type="RefSeq" id="WP_177328698.1">
    <property type="nucleotide sequence ID" value="NZ_FPJG01000001.1"/>
</dbReference>
<protein>
    <submittedName>
        <fullName evidence="2">Uncharacterized protein</fullName>
    </submittedName>
</protein>
<dbReference type="EMBL" id="FPJG01000001">
    <property type="protein sequence ID" value="SFW11961.1"/>
    <property type="molecule type" value="Genomic_DNA"/>
</dbReference>
<keyword evidence="3" id="KW-1185">Reference proteome</keyword>
<name>A0A1K1LM38_9PSEU</name>
<reference evidence="3" key="1">
    <citation type="submission" date="2016-11" db="EMBL/GenBank/DDBJ databases">
        <authorList>
            <person name="Varghese N."/>
            <person name="Submissions S."/>
        </authorList>
    </citation>
    <scope>NUCLEOTIDE SEQUENCE [LARGE SCALE GENOMIC DNA]</scope>
    <source>
        <strain evidence="3">DSM 44671</strain>
    </source>
</reference>
<organism evidence="2 3">
    <name type="scientific">Amycolatopsis australiensis</name>
    <dbReference type="NCBI Taxonomy" id="546364"/>
    <lineage>
        <taxon>Bacteria</taxon>
        <taxon>Bacillati</taxon>
        <taxon>Actinomycetota</taxon>
        <taxon>Actinomycetes</taxon>
        <taxon>Pseudonocardiales</taxon>
        <taxon>Pseudonocardiaceae</taxon>
        <taxon>Amycolatopsis</taxon>
    </lineage>
</organism>
<dbReference type="AlphaFoldDB" id="A0A1K1LM38"/>
<evidence type="ECO:0000313" key="2">
    <source>
        <dbReference type="EMBL" id="SFW11961.1"/>
    </source>
</evidence>
<feature type="compositionally biased region" description="Basic and acidic residues" evidence="1">
    <location>
        <begin position="1"/>
        <end position="11"/>
    </location>
</feature>
<gene>
    <name evidence="2" type="ORF">SAMN04489730_0075</name>
</gene>